<dbReference type="PANTHER" id="PTHR43917">
    <property type="match status" value="1"/>
</dbReference>
<dbReference type="OrthoDB" id="2098326at2759"/>
<comment type="subcellular location">
    <subcellularLocation>
        <location evidence="1">Cytoplasm</location>
    </subcellularLocation>
</comment>
<dbReference type="Pfam" id="PF13417">
    <property type="entry name" value="GST_N_3"/>
    <property type="match status" value="1"/>
</dbReference>
<dbReference type="InterPro" id="IPR004046">
    <property type="entry name" value="GST_C"/>
</dbReference>
<dbReference type="Pfam" id="PF00043">
    <property type="entry name" value="GST_C"/>
    <property type="match status" value="1"/>
</dbReference>
<dbReference type="SFLD" id="SFLDG00358">
    <property type="entry name" value="Main_(cytGST)"/>
    <property type="match status" value="1"/>
</dbReference>
<evidence type="ECO:0000256" key="1">
    <source>
        <dbReference type="ARBA" id="ARBA00004496"/>
    </source>
</evidence>
<dbReference type="InterPro" id="IPR010987">
    <property type="entry name" value="Glutathione-S-Trfase_C-like"/>
</dbReference>
<dbReference type="Gene3D" id="1.20.1050.10">
    <property type="match status" value="1"/>
</dbReference>
<dbReference type="PROSITE" id="PS50405">
    <property type="entry name" value="GST_CTER"/>
    <property type="match status" value="1"/>
</dbReference>
<feature type="domain" description="GST N-terminal" evidence="3">
    <location>
        <begin position="4"/>
        <end position="89"/>
    </location>
</feature>
<protein>
    <submittedName>
        <fullName evidence="5">Glutathione S-transferase</fullName>
    </submittedName>
</protein>
<feature type="domain" description="GST C-terminal" evidence="4">
    <location>
        <begin position="99"/>
        <end position="232"/>
    </location>
</feature>
<evidence type="ECO:0000259" key="3">
    <source>
        <dbReference type="PROSITE" id="PS50404"/>
    </source>
</evidence>
<dbReference type="InterPro" id="IPR036249">
    <property type="entry name" value="Thioredoxin-like_sf"/>
</dbReference>
<dbReference type="GO" id="GO:0006749">
    <property type="term" value="P:glutathione metabolic process"/>
    <property type="evidence" value="ECO:0007669"/>
    <property type="project" value="TreeGrafter"/>
</dbReference>
<dbReference type="InterPro" id="IPR004045">
    <property type="entry name" value="Glutathione_S-Trfase_N"/>
</dbReference>
<dbReference type="InterPro" id="IPR040079">
    <property type="entry name" value="Glutathione_S-Trfase"/>
</dbReference>
<name>A0A139A4E9_GONPJ</name>
<dbReference type="SFLD" id="SFLDS00019">
    <property type="entry name" value="Glutathione_Transferase_(cytos"/>
    <property type="match status" value="1"/>
</dbReference>
<dbReference type="GO" id="GO:0005737">
    <property type="term" value="C:cytoplasm"/>
    <property type="evidence" value="ECO:0007669"/>
    <property type="project" value="UniProtKB-SubCell"/>
</dbReference>
<dbReference type="AlphaFoldDB" id="A0A139A4E9"/>
<evidence type="ECO:0000259" key="4">
    <source>
        <dbReference type="PROSITE" id="PS50405"/>
    </source>
</evidence>
<dbReference type="STRING" id="1344416.A0A139A4E9"/>
<keyword evidence="5" id="KW-0808">Transferase</keyword>
<dbReference type="PROSITE" id="PS50404">
    <property type="entry name" value="GST_NTER"/>
    <property type="match status" value="1"/>
</dbReference>
<dbReference type="InterPro" id="IPR051369">
    <property type="entry name" value="GST_Theta"/>
</dbReference>
<evidence type="ECO:0000313" key="6">
    <source>
        <dbReference type="Proteomes" id="UP000070544"/>
    </source>
</evidence>
<organism evidence="5 6">
    <name type="scientific">Gonapodya prolifera (strain JEL478)</name>
    <name type="common">Monoblepharis prolifera</name>
    <dbReference type="NCBI Taxonomy" id="1344416"/>
    <lineage>
        <taxon>Eukaryota</taxon>
        <taxon>Fungi</taxon>
        <taxon>Fungi incertae sedis</taxon>
        <taxon>Chytridiomycota</taxon>
        <taxon>Chytridiomycota incertae sedis</taxon>
        <taxon>Monoblepharidomycetes</taxon>
        <taxon>Monoblepharidales</taxon>
        <taxon>Gonapodyaceae</taxon>
        <taxon>Gonapodya</taxon>
    </lineage>
</organism>
<dbReference type="PANTHER" id="PTHR43917:SF8">
    <property type="entry name" value="GH16740P-RELATED"/>
    <property type="match status" value="1"/>
</dbReference>
<dbReference type="Gene3D" id="3.40.30.10">
    <property type="entry name" value="Glutaredoxin"/>
    <property type="match status" value="1"/>
</dbReference>
<dbReference type="EMBL" id="KQ965802">
    <property type="protein sequence ID" value="KXS11468.1"/>
    <property type="molecule type" value="Genomic_DNA"/>
</dbReference>
<gene>
    <name evidence="5" type="ORF">M427DRAFT_138248</name>
</gene>
<keyword evidence="6" id="KW-1185">Reference proteome</keyword>
<dbReference type="InterPro" id="IPR036282">
    <property type="entry name" value="Glutathione-S-Trfase_C_sf"/>
</dbReference>
<proteinExistence type="predicted"/>
<dbReference type="SUPFAM" id="SSF47616">
    <property type="entry name" value="GST C-terminal domain-like"/>
    <property type="match status" value="1"/>
</dbReference>
<evidence type="ECO:0000256" key="2">
    <source>
        <dbReference type="ARBA" id="ARBA00022490"/>
    </source>
</evidence>
<keyword evidence="2" id="KW-0963">Cytoplasm</keyword>
<dbReference type="SUPFAM" id="SSF52833">
    <property type="entry name" value="Thioredoxin-like"/>
    <property type="match status" value="1"/>
</dbReference>
<dbReference type="Proteomes" id="UP000070544">
    <property type="component" value="Unassembled WGS sequence"/>
</dbReference>
<dbReference type="GO" id="GO:0004364">
    <property type="term" value="F:glutathione transferase activity"/>
    <property type="evidence" value="ECO:0007669"/>
    <property type="project" value="TreeGrafter"/>
</dbReference>
<sequence length="237" mass="26646">MSAPELTVYGLDVSQPCRTVTWLLRLHDVPFKYKMVMPGSKKKGGSRTPEYEDELYSAGTVPTIRDGDIVVAESGAIITYLAETRGWDDVYPSGPGRENAAKRAEVQKWLHWHHLNSRTLTSAYFAPIMRPDLKFSADTLNDRKRQSGAALKILDKHLSKYKFLATFSDKPSLADFAVHADVGQLQLVELFDFTPYPNVSRWLDDMKTVKGFEESHKALMGVRPMIEKGKKALAGKL</sequence>
<evidence type="ECO:0000313" key="5">
    <source>
        <dbReference type="EMBL" id="KXS11468.1"/>
    </source>
</evidence>
<accession>A0A139A4E9</accession>
<reference evidence="5 6" key="1">
    <citation type="journal article" date="2015" name="Genome Biol. Evol.">
        <title>Phylogenomic analyses indicate that early fungi evolved digesting cell walls of algal ancestors of land plants.</title>
        <authorList>
            <person name="Chang Y."/>
            <person name="Wang S."/>
            <person name="Sekimoto S."/>
            <person name="Aerts A.L."/>
            <person name="Choi C."/>
            <person name="Clum A."/>
            <person name="LaButti K.M."/>
            <person name="Lindquist E.A."/>
            <person name="Yee Ngan C."/>
            <person name="Ohm R.A."/>
            <person name="Salamov A.A."/>
            <person name="Grigoriev I.V."/>
            <person name="Spatafora J.W."/>
            <person name="Berbee M.L."/>
        </authorList>
    </citation>
    <scope>NUCLEOTIDE SEQUENCE [LARGE SCALE GENOMIC DNA]</scope>
    <source>
        <strain evidence="5 6">JEL478</strain>
    </source>
</reference>